<evidence type="ECO:0000313" key="2">
    <source>
        <dbReference type="EMBL" id="OUC77987.1"/>
    </source>
</evidence>
<dbReference type="RefSeq" id="WP_086536067.1">
    <property type="nucleotide sequence ID" value="NZ_NGFO01000016.1"/>
</dbReference>
<dbReference type="PANTHER" id="PTHR43615">
    <property type="entry name" value="PHOSPHOENOLPYRUVATE SYNTHASE-RELATED"/>
    <property type="match status" value="1"/>
</dbReference>
<keyword evidence="3" id="KW-1185">Reference proteome</keyword>
<dbReference type="AlphaFoldDB" id="A0A2C9ZJ06"/>
<evidence type="ECO:0000259" key="1">
    <source>
        <dbReference type="Pfam" id="PF00391"/>
    </source>
</evidence>
<evidence type="ECO:0000313" key="3">
    <source>
        <dbReference type="Proteomes" id="UP000194632"/>
    </source>
</evidence>
<dbReference type="InterPro" id="IPR036637">
    <property type="entry name" value="Phosphohistidine_dom_sf"/>
</dbReference>
<accession>A0A2C9ZJ06</accession>
<comment type="caution">
    <text evidence="2">The sequence shown here is derived from an EMBL/GenBank/DDBJ whole genome shotgun (WGS) entry which is preliminary data.</text>
</comment>
<dbReference type="STRING" id="417102.CA982_14880"/>
<organism evidence="2 3">
    <name type="scientific">Gordonia lacunae</name>
    <dbReference type="NCBI Taxonomy" id="417102"/>
    <lineage>
        <taxon>Bacteria</taxon>
        <taxon>Bacillati</taxon>
        <taxon>Actinomycetota</taxon>
        <taxon>Actinomycetes</taxon>
        <taxon>Mycobacteriales</taxon>
        <taxon>Gordoniaceae</taxon>
        <taxon>Gordonia</taxon>
    </lineage>
</organism>
<dbReference type="GO" id="GO:0016772">
    <property type="term" value="F:transferase activity, transferring phosphorus-containing groups"/>
    <property type="evidence" value="ECO:0007669"/>
    <property type="project" value="InterPro"/>
</dbReference>
<dbReference type="Pfam" id="PF00391">
    <property type="entry name" value="PEP-utilizers"/>
    <property type="match status" value="1"/>
</dbReference>
<dbReference type="Gene3D" id="3.50.30.10">
    <property type="entry name" value="Phosphohistidine domain"/>
    <property type="match status" value="1"/>
</dbReference>
<gene>
    <name evidence="2" type="ORF">CA982_14880</name>
</gene>
<name>A0A2C9ZJ06_9ACTN</name>
<dbReference type="EMBL" id="NGFO01000016">
    <property type="protein sequence ID" value="OUC77987.1"/>
    <property type="molecule type" value="Genomic_DNA"/>
</dbReference>
<dbReference type="PANTHER" id="PTHR43615:SF1">
    <property type="entry name" value="PPDK_N DOMAIN-CONTAINING PROTEIN"/>
    <property type="match status" value="1"/>
</dbReference>
<proteinExistence type="predicted"/>
<reference evidence="2 3" key="1">
    <citation type="submission" date="2017-05" db="EMBL/GenBank/DDBJ databases">
        <title>Biotechnological potential of actinobacteria isolated from South African environments.</title>
        <authorList>
            <person name="Le Roes-Hill M."/>
            <person name="Prins A."/>
            <person name="Durrell K.A."/>
        </authorList>
    </citation>
    <scope>NUCLEOTIDE SEQUENCE [LARGE SCALE GENOMIC DNA]</scope>
    <source>
        <strain evidence="2">BS2</strain>
    </source>
</reference>
<sequence length="580" mass="62276">MSEQRWLVDTEPSARLPIYTRLNASDVLSDPITPLGADLGWIQNILPGWNAGYAFHGSYSLVEKPDVAASSGIFYGHLYINLSMSRLVGIRGGLSVELVDQLFYGGDPDIPEYVGHPDDENADASARLAARNAWILSTEAFPELDEDRELADRLRTERPDLASLTPVALVARARSVMPLERAAWRGEVAATNGAAVGPSVLGQLLGPDNQDLIVTLVGSAGDVDSALPSFALWELGRMVRADERLTEAFDQGIDGIAARVAGVDPKFDASFADFLAEFGYRGPNEWDLGSTSWETKPELVLGLIDRLRLQEDSASPTARLAEHAGDTDAALERARAIVGDDAEAQATLDAALASARRFAAWRERAKTNCIKVLHEARVPLAELGRRLHEQGHLAAADHVFMAVDEELDLLASEPSALTDTLAERHRAWKGLSGLDLPTFLDTREPLPPLSSLRRKDQVEVDQVTSGEVLQGSGASPGVVRGRTRTITSMDDLDSFEVDEVLVAPQTDPSWTPLFMVSCAAITDVGAMGSHAMIVSRELGIPCAAGVPAATRRIPDGTLVEVDGSKGTVTILELPATAQSS</sequence>
<dbReference type="OrthoDB" id="9765468at2"/>
<protein>
    <recommendedName>
        <fullName evidence="1">PEP-utilising enzyme mobile domain-containing protein</fullName>
    </recommendedName>
</protein>
<dbReference type="InterPro" id="IPR008279">
    <property type="entry name" value="PEP-util_enz_mobile_dom"/>
</dbReference>
<feature type="domain" description="PEP-utilising enzyme mobile" evidence="1">
    <location>
        <begin position="498"/>
        <end position="566"/>
    </location>
</feature>
<dbReference type="InterPro" id="IPR051549">
    <property type="entry name" value="PEP_Utilizing_Enz"/>
</dbReference>
<dbReference type="Proteomes" id="UP000194632">
    <property type="component" value="Unassembled WGS sequence"/>
</dbReference>
<dbReference type="SUPFAM" id="SSF52009">
    <property type="entry name" value="Phosphohistidine domain"/>
    <property type="match status" value="1"/>
</dbReference>